<feature type="region of interest" description="Disordered" evidence="1">
    <location>
        <begin position="1"/>
        <end position="38"/>
    </location>
</feature>
<dbReference type="EnsemblMetazoa" id="ASIC007321-RA">
    <property type="protein sequence ID" value="ASIC007321-PA"/>
    <property type="gene ID" value="ASIC007321"/>
</dbReference>
<accession>A0A084VPP5</accession>
<feature type="compositionally biased region" description="Low complexity" evidence="1">
    <location>
        <begin position="156"/>
        <end position="170"/>
    </location>
</feature>
<dbReference type="VEuPathDB" id="VectorBase:ASIC007321"/>
<dbReference type="Proteomes" id="UP000030765">
    <property type="component" value="Unassembled WGS sequence"/>
</dbReference>
<evidence type="ECO:0000313" key="4">
    <source>
        <dbReference type="Proteomes" id="UP000030765"/>
    </source>
</evidence>
<dbReference type="VEuPathDB" id="VectorBase:ASIS006184"/>
<reference evidence="2 4" key="1">
    <citation type="journal article" date="2014" name="BMC Genomics">
        <title>Genome sequence of Anopheles sinensis provides insight into genetics basis of mosquito competence for malaria parasites.</title>
        <authorList>
            <person name="Zhou D."/>
            <person name="Zhang D."/>
            <person name="Ding G."/>
            <person name="Shi L."/>
            <person name="Hou Q."/>
            <person name="Ye Y."/>
            <person name="Xu Y."/>
            <person name="Zhou H."/>
            <person name="Xiong C."/>
            <person name="Li S."/>
            <person name="Yu J."/>
            <person name="Hong S."/>
            <person name="Yu X."/>
            <person name="Zou P."/>
            <person name="Chen C."/>
            <person name="Chang X."/>
            <person name="Wang W."/>
            <person name="Lv Y."/>
            <person name="Sun Y."/>
            <person name="Ma L."/>
            <person name="Shen B."/>
            <person name="Zhu C."/>
        </authorList>
    </citation>
    <scope>NUCLEOTIDE SEQUENCE [LARGE SCALE GENOMIC DNA]</scope>
</reference>
<evidence type="ECO:0000256" key="1">
    <source>
        <dbReference type="SAM" id="MobiDB-lite"/>
    </source>
</evidence>
<dbReference type="EMBL" id="ATLV01015022">
    <property type="status" value="NOT_ANNOTATED_CDS"/>
    <property type="molecule type" value="Genomic_DNA"/>
</dbReference>
<evidence type="ECO:0000313" key="2">
    <source>
        <dbReference type="EMBL" id="KFB39939.1"/>
    </source>
</evidence>
<proteinExistence type="predicted"/>
<dbReference type="EMBL" id="KE524999">
    <property type="protein sequence ID" value="KFB39939.1"/>
    <property type="molecule type" value="Genomic_DNA"/>
</dbReference>
<feature type="region of interest" description="Disordered" evidence="1">
    <location>
        <begin position="128"/>
        <end position="170"/>
    </location>
</feature>
<keyword evidence="4" id="KW-1185">Reference proteome</keyword>
<dbReference type="AlphaFoldDB" id="A0A084VPP5"/>
<sequence>MAEQRNRATSELLNGSSEEEYSYDSLPDADQSRSPQWNEWPVKLEETSRLKQHRIIVPSSNQFEHVFNEHQERPLADEGTPAPAHDLTNDIAINFRLATDRSVTVNPFAITFDPTAKPSVVVQRDPFPGAGSFPGPNGRPSMGFPPQQQPGGGGAFPMAGGSFPGFPAPGGQFPVQPFPMQPPLFTVPGVGPTPNFGFPQNPQAPPFFFGNGQFGRP</sequence>
<gene>
    <name evidence="2" type="ORF">ZHAS_00007321</name>
</gene>
<name>A0A084VPP5_ANOSI</name>
<organism evidence="2">
    <name type="scientific">Anopheles sinensis</name>
    <name type="common">Mosquito</name>
    <dbReference type="NCBI Taxonomy" id="74873"/>
    <lineage>
        <taxon>Eukaryota</taxon>
        <taxon>Metazoa</taxon>
        <taxon>Ecdysozoa</taxon>
        <taxon>Arthropoda</taxon>
        <taxon>Hexapoda</taxon>
        <taxon>Insecta</taxon>
        <taxon>Pterygota</taxon>
        <taxon>Neoptera</taxon>
        <taxon>Endopterygota</taxon>
        <taxon>Diptera</taxon>
        <taxon>Nematocera</taxon>
        <taxon>Culicoidea</taxon>
        <taxon>Culicidae</taxon>
        <taxon>Anophelinae</taxon>
        <taxon>Anopheles</taxon>
    </lineage>
</organism>
<protein>
    <submittedName>
        <fullName evidence="2 3">Uncharacterized protein</fullName>
    </submittedName>
</protein>
<evidence type="ECO:0000313" key="3">
    <source>
        <dbReference type="EnsemblMetazoa" id="ASIC007321-PA"/>
    </source>
</evidence>
<reference evidence="3" key="2">
    <citation type="submission" date="2020-05" db="UniProtKB">
        <authorList>
            <consortium name="EnsemblMetazoa"/>
        </authorList>
    </citation>
    <scope>IDENTIFICATION</scope>
</reference>